<gene>
    <name evidence="3" type="ORF">EJ997_08860</name>
</gene>
<dbReference type="PROSITE" id="PS51257">
    <property type="entry name" value="PROKAR_LIPOPROTEIN"/>
    <property type="match status" value="1"/>
</dbReference>
<feature type="chain" id="PRO_5019097987" description="Lipoprotein" evidence="2">
    <location>
        <begin position="23"/>
        <end position="271"/>
    </location>
</feature>
<dbReference type="KEGG" id="flh:EJ997_08860"/>
<keyword evidence="2" id="KW-0732">Signal</keyword>
<organism evidence="3 4">
    <name type="scientific">Flaviflexus ciconiae</name>
    <dbReference type="NCBI Taxonomy" id="2496867"/>
    <lineage>
        <taxon>Bacteria</taxon>
        <taxon>Bacillati</taxon>
        <taxon>Actinomycetota</taxon>
        <taxon>Actinomycetes</taxon>
        <taxon>Actinomycetales</taxon>
        <taxon>Actinomycetaceae</taxon>
        <taxon>Flaviflexus</taxon>
    </lineage>
</organism>
<protein>
    <recommendedName>
        <fullName evidence="5">Lipoprotein</fullName>
    </recommendedName>
</protein>
<dbReference type="Proteomes" id="UP000280344">
    <property type="component" value="Chromosome"/>
</dbReference>
<sequence>MARTRVAITTALLCAGLLGACGSDDPTDSETTGDDTTTGSETTDESAHPGDNSDNDTDGTDSGGRDTDGTGGDGPDSEGAGSDGGDRSGENAIPDEDDVSTGSEEQDQGEGGARVTGPASFSAPTMPGDMTIEVDVPDGWEAFGVEEAFTDYDLVTLEAGDIVGDDFRTIVVTDQNLGIDAQGVYDLMFETYATDEDFSEVTQLDPVDIDGSEFHGLEAVATMSSGQSRVQYWFGDVGESVLGIYVYSAGTEQIPDEMNDIRDGIVFAPAQ</sequence>
<feature type="compositionally biased region" description="Acidic residues" evidence="1">
    <location>
        <begin position="93"/>
        <end position="108"/>
    </location>
</feature>
<feature type="region of interest" description="Disordered" evidence="1">
    <location>
        <begin position="20"/>
        <end position="130"/>
    </location>
</feature>
<evidence type="ECO:0000313" key="4">
    <source>
        <dbReference type="Proteomes" id="UP000280344"/>
    </source>
</evidence>
<feature type="signal peptide" evidence="2">
    <location>
        <begin position="1"/>
        <end position="22"/>
    </location>
</feature>
<accession>A0A3S9PYP6</accession>
<dbReference type="AlphaFoldDB" id="A0A3S9PYP6"/>
<dbReference type="EMBL" id="CP034593">
    <property type="protein sequence ID" value="AZQ77428.1"/>
    <property type="molecule type" value="Genomic_DNA"/>
</dbReference>
<evidence type="ECO:0000256" key="1">
    <source>
        <dbReference type="SAM" id="MobiDB-lite"/>
    </source>
</evidence>
<evidence type="ECO:0000256" key="2">
    <source>
        <dbReference type="SAM" id="SignalP"/>
    </source>
</evidence>
<dbReference type="OrthoDB" id="9795716at2"/>
<name>A0A3S9PYP6_9ACTO</name>
<proteinExistence type="predicted"/>
<dbReference type="RefSeq" id="WP_126704231.1">
    <property type="nucleotide sequence ID" value="NZ_CP034593.1"/>
</dbReference>
<evidence type="ECO:0000313" key="3">
    <source>
        <dbReference type="EMBL" id="AZQ77428.1"/>
    </source>
</evidence>
<reference evidence="3 4" key="1">
    <citation type="submission" date="2018-12" db="EMBL/GenBank/DDBJ databases">
        <title>Complete genome sequence of Flaviflexus sp. H23T48.</title>
        <authorList>
            <person name="Bae J.-W."/>
            <person name="Lee J.-Y."/>
        </authorList>
    </citation>
    <scope>NUCLEOTIDE SEQUENCE [LARGE SCALE GENOMIC DNA]</scope>
    <source>
        <strain evidence="3 4">H23T48</strain>
    </source>
</reference>
<keyword evidence="4" id="KW-1185">Reference proteome</keyword>
<evidence type="ECO:0008006" key="5">
    <source>
        <dbReference type="Google" id="ProtNLM"/>
    </source>
</evidence>